<dbReference type="AlphaFoldDB" id="A0A4U6U3Y7"/>
<dbReference type="Proteomes" id="UP000298652">
    <property type="component" value="Chromosome 6"/>
</dbReference>
<proteinExistence type="predicted"/>
<name>A0A4U6U3Y7_SETVI</name>
<evidence type="ECO:0000313" key="2">
    <source>
        <dbReference type="Proteomes" id="UP000298652"/>
    </source>
</evidence>
<organism evidence="1 2">
    <name type="scientific">Setaria viridis</name>
    <name type="common">Green bristlegrass</name>
    <name type="synonym">Setaria italica subsp. viridis</name>
    <dbReference type="NCBI Taxonomy" id="4556"/>
    <lineage>
        <taxon>Eukaryota</taxon>
        <taxon>Viridiplantae</taxon>
        <taxon>Streptophyta</taxon>
        <taxon>Embryophyta</taxon>
        <taxon>Tracheophyta</taxon>
        <taxon>Spermatophyta</taxon>
        <taxon>Magnoliopsida</taxon>
        <taxon>Liliopsida</taxon>
        <taxon>Poales</taxon>
        <taxon>Poaceae</taxon>
        <taxon>PACMAD clade</taxon>
        <taxon>Panicoideae</taxon>
        <taxon>Panicodae</taxon>
        <taxon>Paniceae</taxon>
        <taxon>Cenchrinae</taxon>
        <taxon>Setaria</taxon>
    </lineage>
</organism>
<evidence type="ECO:0000313" key="1">
    <source>
        <dbReference type="EMBL" id="TKW08059.1"/>
    </source>
</evidence>
<accession>A0A4U6U3Y7</accession>
<gene>
    <name evidence="1" type="ORF">SEVIR_6G003950v2</name>
</gene>
<protein>
    <submittedName>
        <fullName evidence="1">Uncharacterized protein</fullName>
    </submittedName>
</protein>
<dbReference type="EMBL" id="CM016557">
    <property type="protein sequence ID" value="TKW08059.1"/>
    <property type="molecule type" value="Genomic_DNA"/>
</dbReference>
<dbReference type="Gramene" id="TKW08059">
    <property type="protein sequence ID" value="TKW08059"/>
    <property type="gene ID" value="SEVIR_6G003950v2"/>
</dbReference>
<keyword evidence="2" id="KW-1185">Reference proteome</keyword>
<sequence>MCDELGNWMEEEVCSSPGCPAQAKPIEQPNKGICRRFCLDKVPCGTHHDHDSMATSDPTRRVVGPCMF</sequence>
<reference evidence="1" key="1">
    <citation type="submission" date="2019-03" db="EMBL/GenBank/DDBJ databases">
        <title>WGS assembly of Setaria viridis.</title>
        <authorList>
            <person name="Huang P."/>
            <person name="Jenkins J."/>
            <person name="Grimwood J."/>
            <person name="Barry K."/>
            <person name="Healey A."/>
            <person name="Mamidi S."/>
            <person name="Sreedasyam A."/>
            <person name="Shu S."/>
            <person name="Feldman M."/>
            <person name="Wu J."/>
            <person name="Yu Y."/>
            <person name="Chen C."/>
            <person name="Johnson J."/>
            <person name="Rokhsar D."/>
            <person name="Baxter I."/>
            <person name="Schmutz J."/>
            <person name="Brutnell T."/>
            <person name="Kellogg E."/>
        </authorList>
    </citation>
    <scope>NUCLEOTIDE SEQUENCE [LARGE SCALE GENOMIC DNA]</scope>
</reference>